<dbReference type="RefSeq" id="WP_036526574.1">
    <property type="nucleotide sequence ID" value="NZ_CP017076.1"/>
</dbReference>
<dbReference type="EMBL" id="JFYZ01000013">
    <property type="protein sequence ID" value="EZP81187.1"/>
    <property type="molecule type" value="Genomic_DNA"/>
</dbReference>
<keyword evidence="2" id="KW-0560">Oxidoreductase</keyword>
<dbReference type="GO" id="GO:0016616">
    <property type="term" value="F:oxidoreductase activity, acting on the CH-OH group of donors, NAD or NADP as acceptor"/>
    <property type="evidence" value="ECO:0007669"/>
    <property type="project" value="TreeGrafter"/>
</dbReference>
<dbReference type="PANTHER" id="PTHR42760:SF133">
    <property type="entry name" value="3-OXOACYL-[ACYL-CARRIER-PROTEIN] REDUCTASE"/>
    <property type="match status" value="1"/>
</dbReference>
<dbReference type="PANTHER" id="PTHR42760">
    <property type="entry name" value="SHORT-CHAIN DEHYDROGENASES/REDUCTASES FAMILY MEMBER"/>
    <property type="match status" value="1"/>
</dbReference>
<dbReference type="OrthoDB" id="7432199at2"/>
<keyword evidence="3" id="KW-0614">Plasmid</keyword>
<comment type="similarity">
    <text evidence="1">Belongs to the short-chain dehydrogenases/reductases (SDR) family.</text>
</comment>
<evidence type="ECO:0000256" key="2">
    <source>
        <dbReference type="ARBA" id="ARBA00023002"/>
    </source>
</evidence>
<name>A0A031JXT8_9SPHN</name>
<dbReference type="FunFam" id="3.40.50.720:FF:000084">
    <property type="entry name" value="Short-chain dehydrogenase reductase"/>
    <property type="match status" value="1"/>
</dbReference>
<dbReference type="Gene3D" id="3.40.50.720">
    <property type="entry name" value="NAD(P)-binding Rossmann-like Domain"/>
    <property type="match status" value="1"/>
</dbReference>
<evidence type="ECO:0000313" key="5">
    <source>
        <dbReference type="Proteomes" id="UP000024329"/>
    </source>
</evidence>
<reference evidence="4 5" key="1">
    <citation type="submission" date="2014-03" db="EMBL/GenBank/DDBJ databases">
        <title>Whole genome sequence of Novosphingobium resinovorum KF1.</title>
        <authorList>
            <person name="Gan H.M."/>
            <person name="Gan H.Y."/>
            <person name="Chew T.H."/>
            <person name="Savka M.A."/>
        </authorList>
    </citation>
    <scope>NUCLEOTIDE SEQUENCE [LARGE SCALE GENOMIC DNA]</scope>
    <source>
        <strain evidence="4 5">KF1</strain>
    </source>
</reference>
<evidence type="ECO:0000313" key="6">
    <source>
        <dbReference type="Proteomes" id="UP000094626"/>
    </source>
</evidence>
<sequence>MADLAGKVAVVVGAANRDNMAQVIARRLAADGATVIVAGRKAEELERLATEIGGLAVTGCDLTSEEDLARLGDTAKATYGGIDIAVNATGWGLLKPFLDTTKAEIEKMTALQFTGAILFYQAMLRVMRDGGSLIQISSATASIMLEDHAAYMGTKAGADHVIRCVANEFGHRGIRANSVAPGFTATPMTEKAAKNTAITDTFAREYPLGRVGTSEDIAEAVSWLAGDACFMSGQVLQVNGGLTLRRNPTNAEIVSAVKAARSAVGQSAVGQAA</sequence>
<geneLocation type="plasmid" evidence="3 6">
    <name>pSA1</name>
</geneLocation>
<dbReference type="KEGG" id="nre:BES08_24690"/>
<gene>
    <name evidence="3" type="ORF">BES08_24690</name>
    <name evidence="4" type="ORF">BV97_02848</name>
</gene>
<dbReference type="InterPro" id="IPR002347">
    <property type="entry name" value="SDR_fam"/>
</dbReference>
<keyword evidence="6" id="KW-1185">Reference proteome</keyword>
<protein>
    <submittedName>
        <fullName evidence="3">Oxidoreductase</fullName>
    </submittedName>
    <submittedName>
        <fullName evidence="4">Short-chain dehydrogenase/reductase SDR</fullName>
    </submittedName>
</protein>
<dbReference type="PATRIC" id="fig|158500.4.peg.2915"/>
<dbReference type="PRINTS" id="PR00081">
    <property type="entry name" value="GDHRDH"/>
</dbReference>
<reference evidence="3" key="2">
    <citation type="submission" date="2016-08" db="EMBL/GenBank/DDBJ databases">
        <authorList>
            <person name="Seilhamer J.J."/>
        </authorList>
    </citation>
    <scope>NUCLEOTIDE SEQUENCE [LARGE SCALE GENOMIC DNA]</scope>
    <source>
        <strain evidence="3">SA1</strain>
        <plasmid evidence="3">pSA1</plasmid>
    </source>
</reference>
<dbReference type="SUPFAM" id="SSF51735">
    <property type="entry name" value="NAD(P)-binding Rossmann-fold domains"/>
    <property type="match status" value="1"/>
</dbReference>
<evidence type="ECO:0000313" key="3">
    <source>
        <dbReference type="EMBL" id="AOR79939.1"/>
    </source>
</evidence>
<dbReference type="InterPro" id="IPR036291">
    <property type="entry name" value="NAD(P)-bd_dom_sf"/>
</dbReference>
<dbReference type="EMBL" id="CP017076">
    <property type="protein sequence ID" value="AOR79939.1"/>
    <property type="molecule type" value="Genomic_DNA"/>
</dbReference>
<organism evidence="4 5">
    <name type="scientific">Novosphingobium resinovorum</name>
    <dbReference type="NCBI Taxonomy" id="158500"/>
    <lineage>
        <taxon>Bacteria</taxon>
        <taxon>Pseudomonadati</taxon>
        <taxon>Pseudomonadota</taxon>
        <taxon>Alphaproteobacteria</taxon>
        <taxon>Sphingomonadales</taxon>
        <taxon>Sphingomonadaceae</taxon>
        <taxon>Novosphingobium</taxon>
    </lineage>
</organism>
<dbReference type="GO" id="GO:0048038">
    <property type="term" value="F:quinone binding"/>
    <property type="evidence" value="ECO:0007669"/>
    <property type="project" value="TreeGrafter"/>
</dbReference>
<dbReference type="eggNOG" id="COG1028">
    <property type="taxonomic scope" value="Bacteria"/>
</dbReference>
<dbReference type="AlphaFoldDB" id="A0A031JXT8"/>
<proteinExistence type="inferred from homology"/>
<dbReference type="Pfam" id="PF13561">
    <property type="entry name" value="adh_short_C2"/>
    <property type="match status" value="1"/>
</dbReference>
<evidence type="ECO:0000256" key="1">
    <source>
        <dbReference type="ARBA" id="ARBA00006484"/>
    </source>
</evidence>
<accession>A0A031JXT8</accession>
<reference evidence="6" key="3">
    <citation type="journal article" date="2017" name="J. Biotechnol.">
        <title>Complete genome sequence of Novosphingobium resinovorum SA1, a versatile xenobiotic-degrading bacterium capable of utilizing sulfanilic acid.</title>
        <authorList>
            <person name="Hegedus B."/>
            <person name="Kos P.B."/>
            <person name="Balint B."/>
            <person name="Maroti G."/>
            <person name="Gan H.M."/>
            <person name="Perei K."/>
            <person name="Rakhely G."/>
        </authorList>
    </citation>
    <scope>NUCLEOTIDE SEQUENCE [LARGE SCALE GENOMIC DNA]</scope>
    <source>
        <strain evidence="6">SA1</strain>
    </source>
</reference>
<dbReference type="Proteomes" id="UP000024329">
    <property type="component" value="Unassembled WGS sequence"/>
</dbReference>
<evidence type="ECO:0000313" key="4">
    <source>
        <dbReference type="EMBL" id="EZP81187.1"/>
    </source>
</evidence>
<dbReference type="Proteomes" id="UP000094626">
    <property type="component" value="Plasmid pSA1"/>
</dbReference>
<dbReference type="GO" id="GO:0006633">
    <property type="term" value="P:fatty acid biosynthetic process"/>
    <property type="evidence" value="ECO:0007669"/>
    <property type="project" value="TreeGrafter"/>
</dbReference>